<proteinExistence type="inferred from homology"/>
<dbReference type="Pfam" id="PF07681">
    <property type="entry name" value="DoxX"/>
    <property type="match status" value="1"/>
</dbReference>
<dbReference type="EMBL" id="JAABOO010000002">
    <property type="protein sequence ID" value="NER13377.1"/>
    <property type="molecule type" value="Genomic_DNA"/>
</dbReference>
<dbReference type="AlphaFoldDB" id="A0A6P0UK85"/>
<sequence length="131" mass="14190">MNNSNRINLGLAILRISFAVLLLTHGIPKAQLLFSGGEINFPDPLSIGATFSLILAVIGEVVCPILLIIGFKVRWAAIPPAIVMLVATLIVHADDPFRKKEFAMVYLFAFITMALLGAGKWSLDAMRGKKA</sequence>
<keyword evidence="9" id="KW-1185">Reference proteome</keyword>
<keyword evidence="5 7" id="KW-1133">Transmembrane helix</keyword>
<feature type="transmembrane region" description="Helical" evidence="7">
    <location>
        <begin position="75"/>
        <end position="93"/>
    </location>
</feature>
<dbReference type="PANTHER" id="PTHR33452">
    <property type="entry name" value="OXIDOREDUCTASE CATD-RELATED"/>
    <property type="match status" value="1"/>
</dbReference>
<evidence type="ECO:0000256" key="7">
    <source>
        <dbReference type="SAM" id="Phobius"/>
    </source>
</evidence>
<dbReference type="InterPro" id="IPR051907">
    <property type="entry name" value="DoxX-like_oxidoreductase"/>
</dbReference>
<evidence type="ECO:0000256" key="3">
    <source>
        <dbReference type="ARBA" id="ARBA00022475"/>
    </source>
</evidence>
<evidence type="ECO:0000256" key="4">
    <source>
        <dbReference type="ARBA" id="ARBA00022692"/>
    </source>
</evidence>
<protein>
    <submittedName>
        <fullName evidence="8">DoxX family membrane protein</fullName>
    </submittedName>
</protein>
<evidence type="ECO:0000256" key="2">
    <source>
        <dbReference type="ARBA" id="ARBA00006679"/>
    </source>
</evidence>
<name>A0A6P0UK85_9FLAO</name>
<dbReference type="InterPro" id="IPR032808">
    <property type="entry name" value="DoxX"/>
</dbReference>
<feature type="transmembrane region" description="Helical" evidence="7">
    <location>
        <begin position="7"/>
        <end position="27"/>
    </location>
</feature>
<comment type="similarity">
    <text evidence="2">Belongs to the DoxX family.</text>
</comment>
<comment type="caution">
    <text evidence="8">The sequence shown here is derived from an EMBL/GenBank/DDBJ whole genome shotgun (WGS) entry which is preliminary data.</text>
</comment>
<keyword evidence="6 7" id="KW-0472">Membrane</keyword>
<dbReference type="GO" id="GO:0005886">
    <property type="term" value="C:plasma membrane"/>
    <property type="evidence" value="ECO:0007669"/>
    <property type="project" value="UniProtKB-SubCell"/>
</dbReference>
<gene>
    <name evidence="8" type="ORF">GWK08_08005</name>
</gene>
<dbReference type="RefSeq" id="WP_163606418.1">
    <property type="nucleotide sequence ID" value="NZ_JAABOO010000002.1"/>
</dbReference>
<keyword evidence="3" id="KW-1003">Cell membrane</keyword>
<feature type="transmembrane region" description="Helical" evidence="7">
    <location>
        <begin position="47"/>
        <end position="68"/>
    </location>
</feature>
<dbReference type="PANTHER" id="PTHR33452:SF1">
    <property type="entry name" value="INNER MEMBRANE PROTEIN YPHA-RELATED"/>
    <property type="match status" value="1"/>
</dbReference>
<evidence type="ECO:0000256" key="1">
    <source>
        <dbReference type="ARBA" id="ARBA00004651"/>
    </source>
</evidence>
<organism evidence="8 9">
    <name type="scientific">Leptobacterium flavescens</name>
    <dbReference type="NCBI Taxonomy" id="472055"/>
    <lineage>
        <taxon>Bacteria</taxon>
        <taxon>Pseudomonadati</taxon>
        <taxon>Bacteroidota</taxon>
        <taxon>Flavobacteriia</taxon>
        <taxon>Flavobacteriales</taxon>
        <taxon>Flavobacteriaceae</taxon>
        <taxon>Leptobacterium</taxon>
    </lineage>
</organism>
<keyword evidence="4 7" id="KW-0812">Transmembrane</keyword>
<reference evidence="8 9" key="1">
    <citation type="submission" date="2020-01" db="EMBL/GenBank/DDBJ databases">
        <title>Leptobacterium flavescens.</title>
        <authorList>
            <person name="Wang G."/>
        </authorList>
    </citation>
    <scope>NUCLEOTIDE SEQUENCE [LARGE SCALE GENOMIC DNA]</scope>
    <source>
        <strain evidence="8 9">KCTC 22160</strain>
    </source>
</reference>
<dbReference type="Proteomes" id="UP000468581">
    <property type="component" value="Unassembled WGS sequence"/>
</dbReference>
<evidence type="ECO:0000256" key="6">
    <source>
        <dbReference type="ARBA" id="ARBA00023136"/>
    </source>
</evidence>
<evidence type="ECO:0000313" key="9">
    <source>
        <dbReference type="Proteomes" id="UP000468581"/>
    </source>
</evidence>
<accession>A0A6P0UK85</accession>
<feature type="transmembrane region" description="Helical" evidence="7">
    <location>
        <begin position="105"/>
        <end position="123"/>
    </location>
</feature>
<comment type="subcellular location">
    <subcellularLocation>
        <location evidence="1">Cell membrane</location>
        <topology evidence="1">Multi-pass membrane protein</topology>
    </subcellularLocation>
</comment>
<evidence type="ECO:0000313" key="8">
    <source>
        <dbReference type="EMBL" id="NER13377.1"/>
    </source>
</evidence>
<evidence type="ECO:0000256" key="5">
    <source>
        <dbReference type="ARBA" id="ARBA00022989"/>
    </source>
</evidence>